<evidence type="ECO:0000313" key="3">
    <source>
        <dbReference type="Proteomes" id="UP001596512"/>
    </source>
</evidence>
<keyword evidence="3" id="KW-1185">Reference proteome</keyword>
<accession>A0ABW2TJ23</accession>
<gene>
    <name evidence="2" type="ORF">ACFQV2_09045</name>
</gene>
<sequence length="83" mass="9493">MKALAKSGVVAALAAAMVLPTAVPAAAETEREHRPRLLMCDTFYADYWERRDCEEAGKAGLGVEWWNYTCEEDWLDWNLYVCY</sequence>
<reference evidence="3" key="1">
    <citation type="journal article" date="2019" name="Int. J. Syst. Evol. Microbiol.">
        <title>The Global Catalogue of Microorganisms (GCM) 10K type strain sequencing project: providing services to taxonomists for standard genome sequencing and annotation.</title>
        <authorList>
            <consortium name="The Broad Institute Genomics Platform"/>
            <consortium name="The Broad Institute Genome Sequencing Center for Infectious Disease"/>
            <person name="Wu L."/>
            <person name="Ma J."/>
        </authorList>
    </citation>
    <scope>NUCLEOTIDE SEQUENCE [LARGE SCALE GENOMIC DNA]</scope>
    <source>
        <strain evidence="3">JCM 17695</strain>
    </source>
</reference>
<organism evidence="2 3">
    <name type="scientific">Actinokineospora soli</name>
    <dbReference type="NCBI Taxonomy" id="1048753"/>
    <lineage>
        <taxon>Bacteria</taxon>
        <taxon>Bacillati</taxon>
        <taxon>Actinomycetota</taxon>
        <taxon>Actinomycetes</taxon>
        <taxon>Pseudonocardiales</taxon>
        <taxon>Pseudonocardiaceae</taxon>
        <taxon>Actinokineospora</taxon>
    </lineage>
</organism>
<protein>
    <recommendedName>
        <fullName evidence="4">Secreted protein</fullName>
    </recommendedName>
</protein>
<feature type="signal peptide" evidence="1">
    <location>
        <begin position="1"/>
        <end position="27"/>
    </location>
</feature>
<evidence type="ECO:0000313" key="2">
    <source>
        <dbReference type="EMBL" id="MFC7613704.1"/>
    </source>
</evidence>
<evidence type="ECO:0000256" key="1">
    <source>
        <dbReference type="SAM" id="SignalP"/>
    </source>
</evidence>
<name>A0ABW2TJ23_9PSEU</name>
<evidence type="ECO:0008006" key="4">
    <source>
        <dbReference type="Google" id="ProtNLM"/>
    </source>
</evidence>
<dbReference type="EMBL" id="JBHTEY010000004">
    <property type="protein sequence ID" value="MFC7613704.1"/>
    <property type="molecule type" value="Genomic_DNA"/>
</dbReference>
<feature type="chain" id="PRO_5046714702" description="Secreted protein" evidence="1">
    <location>
        <begin position="28"/>
        <end position="83"/>
    </location>
</feature>
<dbReference type="Proteomes" id="UP001596512">
    <property type="component" value="Unassembled WGS sequence"/>
</dbReference>
<proteinExistence type="predicted"/>
<keyword evidence="1" id="KW-0732">Signal</keyword>
<comment type="caution">
    <text evidence="2">The sequence shown here is derived from an EMBL/GenBank/DDBJ whole genome shotgun (WGS) entry which is preliminary data.</text>
</comment>